<evidence type="ECO:0000256" key="3">
    <source>
        <dbReference type="ARBA" id="ARBA00009284"/>
    </source>
</evidence>
<dbReference type="Gene3D" id="2.70.98.10">
    <property type="match status" value="1"/>
</dbReference>
<evidence type="ECO:0000256" key="1">
    <source>
        <dbReference type="ARBA" id="ARBA00004418"/>
    </source>
</evidence>
<proteinExistence type="inferred from homology"/>
<dbReference type="SUPFAM" id="SSF74650">
    <property type="entry name" value="Galactose mutarotase-like"/>
    <property type="match status" value="1"/>
</dbReference>
<keyword evidence="8" id="KW-1185">Reference proteome</keyword>
<dbReference type="Proteomes" id="UP000094795">
    <property type="component" value="Unassembled WGS sequence"/>
</dbReference>
<dbReference type="GO" id="GO:0003824">
    <property type="term" value="F:catalytic activity"/>
    <property type="evidence" value="ECO:0007669"/>
    <property type="project" value="InterPro"/>
</dbReference>
<comment type="subcellular location">
    <subcellularLocation>
        <location evidence="1">Periplasm</location>
    </subcellularLocation>
</comment>
<dbReference type="Pfam" id="PF04349">
    <property type="entry name" value="MdoG"/>
    <property type="match status" value="1"/>
</dbReference>
<dbReference type="PIRSF" id="PIRSF006281">
    <property type="entry name" value="MdoG"/>
    <property type="match status" value="1"/>
</dbReference>
<comment type="caution">
    <text evidence="7">The sequence shown here is derived from an EMBL/GenBank/DDBJ whole genome shotgun (WGS) entry which is preliminary data.</text>
</comment>
<dbReference type="AlphaFoldDB" id="A0A1C1YSR1"/>
<dbReference type="InterPro" id="IPR014438">
    <property type="entry name" value="Glucan_biosyn_MdoG/MdoD"/>
</dbReference>
<evidence type="ECO:0000313" key="7">
    <source>
        <dbReference type="EMBL" id="OCW56542.1"/>
    </source>
</evidence>
<protein>
    <recommendedName>
        <fullName evidence="6">Glucan biosynthesis periplasmic MdoG C-terminal domain-containing protein</fullName>
    </recommendedName>
</protein>
<accession>A0A1C1YSR1</accession>
<keyword evidence="5" id="KW-0574">Periplasm</keyword>
<feature type="domain" description="Glucan biosynthesis periplasmic MdoG C-terminal" evidence="6">
    <location>
        <begin position="10"/>
        <end position="481"/>
    </location>
</feature>
<dbReference type="InterPro" id="IPR014718">
    <property type="entry name" value="GH-type_carb-bd"/>
</dbReference>
<dbReference type="EMBL" id="LQZT01000034">
    <property type="protein sequence ID" value="OCW56542.1"/>
    <property type="molecule type" value="Genomic_DNA"/>
</dbReference>
<evidence type="ECO:0000256" key="2">
    <source>
        <dbReference type="ARBA" id="ARBA00005001"/>
    </source>
</evidence>
<dbReference type="InterPro" id="IPR014756">
    <property type="entry name" value="Ig_E-set"/>
</dbReference>
<sequence length="484" mass="54374">MPAPAATAPFSYEWLVQEASRLASEAFVPHFGDIPKALNDLTYDDYRKVWFKPEAAIWKDDDTPFRLDLFYPGFIYKEPVSIALVEDGVATEIPFSTDLFAYGEGVVPPEDTEGAAFSGFRVRYPINSPQAYQEFLVFQGASYFRSLGREQVYGLSARGLAVNVAEPEGEEFPAFRRFWIEKPQLDANSLVVYALLDSPSLTGAYRFDITPGAETVIEVKAQLVLRKNVKKIGVAPLTSMFLFNGMNRNAFDDYRRAVHDSDGLQMLTGKSEWLWRPLNNPTVLQISGFADNNPRGFGLMQRPRNYEEFVDAEAKYERRPSLWIEPIGQWGEGVVELVEIPTAQEINDNIVAYWRPKQEVPQGTPWQVNYRMRWTERRLPPPELLHVVASRSGKSLAGDRRLFVIDFMGSDPSVKIEPAGLTMDVSASAGNVVNPVVHAAEPGGALRVSFELETGSSKISELRLVLVRDGNAASETWLYRWTAL</sequence>
<name>A0A1C1YSR1_9HYPH</name>
<dbReference type="GO" id="GO:0030246">
    <property type="term" value="F:carbohydrate binding"/>
    <property type="evidence" value="ECO:0007669"/>
    <property type="project" value="InterPro"/>
</dbReference>
<dbReference type="SUPFAM" id="SSF81296">
    <property type="entry name" value="E set domains"/>
    <property type="match status" value="1"/>
</dbReference>
<dbReference type="InterPro" id="IPR011013">
    <property type="entry name" value="Gal_mutarotase_sf_dom"/>
</dbReference>
<reference evidence="7 8" key="1">
    <citation type="submission" date="2015-12" db="EMBL/GenBank/DDBJ databases">
        <authorList>
            <person name="Shamseldin A."/>
            <person name="Moawad H."/>
            <person name="Abd El-Rahim W.M."/>
            <person name="Sadowsky M.J."/>
        </authorList>
    </citation>
    <scope>NUCLEOTIDE SEQUENCE [LARGE SCALE GENOMIC DNA]</scope>
    <source>
        <strain evidence="7 8">JC234</strain>
    </source>
</reference>
<dbReference type="STRING" id="1480615.AWJ14_16480"/>
<comment type="similarity">
    <text evidence="3">Belongs to the OpgD/OpgG family.</text>
</comment>
<evidence type="ECO:0000259" key="6">
    <source>
        <dbReference type="Pfam" id="PF04349"/>
    </source>
</evidence>
<dbReference type="InterPro" id="IPR007444">
    <property type="entry name" value="Glucan_biosyn_MdoG_C"/>
</dbReference>
<evidence type="ECO:0000256" key="5">
    <source>
        <dbReference type="ARBA" id="ARBA00022764"/>
    </source>
</evidence>
<dbReference type="GO" id="GO:0030288">
    <property type="term" value="C:outer membrane-bounded periplasmic space"/>
    <property type="evidence" value="ECO:0007669"/>
    <property type="project" value="TreeGrafter"/>
</dbReference>
<dbReference type="GO" id="GO:0051274">
    <property type="term" value="P:beta-glucan biosynthetic process"/>
    <property type="evidence" value="ECO:0007669"/>
    <property type="project" value="TreeGrafter"/>
</dbReference>
<dbReference type="PANTHER" id="PTHR30504">
    <property type="entry name" value="GLUCANS BIOSYNTHESIS PROTEIN"/>
    <property type="match status" value="1"/>
</dbReference>
<comment type="pathway">
    <text evidence="2">Glycan metabolism; osmoregulated periplasmic glucan (OPG) biosynthesis.</text>
</comment>
<organism evidence="7 8">
    <name type="scientific">Hoeflea olei</name>
    <dbReference type="NCBI Taxonomy" id="1480615"/>
    <lineage>
        <taxon>Bacteria</taxon>
        <taxon>Pseudomonadati</taxon>
        <taxon>Pseudomonadota</taxon>
        <taxon>Alphaproteobacteria</taxon>
        <taxon>Hyphomicrobiales</taxon>
        <taxon>Rhizobiaceae</taxon>
        <taxon>Hoeflea</taxon>
    </lineage>
</organism>
<dbReference type="FunFam" id="2.70.98.10:FF:000001">
    <property type="entry name" value="Glucans biosynthesis protein G"/>
    <property type="match status" value="1"/>
</dbReference>
<dbReference type="PANTHER" id="PTHR30504:SF2">
    <property type="entry name" value="GLUCANS BIOSYNTHESIS PROTEIN G"/>
    <property type="match status" value="1"/>
</dbReference>
<gene>
    <name evidence="7" type="ORF">AWJ14_16480</name>
</gene>
<evidence type="ECO:0000256" key="4">
    <source>
        <dbReference type="ARBA" id="ARBA00022729"/>
    </source>
</evidence>
<dbReference type="InterPro" id="IPR013783">
    <property type="entry name" value="Ig-like_fold"/>
</dbReference>
<dbReference type="UniPathway" id="UPA00637"/>
<dbReference type="Gene3D" id="2.60.40.10">
    <property type="entry name" value="Immunoglobulins"/>
    <property type="match status" value="1"/>
</dbReference>
<evidence type="ECO:0000313" key="8">
    <source>
        <dbReference type="Proteomes" id="UP000094795"/>
    </source>
</evidence>
<keyword evidence="4" id="KW-0732">Signal</keyword>